<dbReference type="Proteomes" id="UP001152797">
    <property type="component" value="Unassembled WGS sequence"/>
</dbReference>
<dbReference type="Pfam" id="PF03435">
    <property type="entry name" value="Sacchrp_dh_NADP"/>
    <property type="match status" value="1"/>
</dbReference>
<dbReference type="GO" id="GO:0005886">
    <property type="term" value="C:plasma membrane"/>
    <property type="evidence" value="ECO:0007669"/>
    <property type="project" value="TreeGrafter"/>
</dbReference>
<evidence type="ECO:0000313" key="5">
    <source>
        <dbReference type="Proteomes" id="UP001152797"/>
    </source>
</evidence>
<organism evidence="3">
    <name type="scientific">Cladocopium goreaui</name>
    <dbReference type="NCBI Taxonomy" id="2562237"/>
    <lineage>
        <taxon>Eukaryota</taxon>
        <taxon>Sar</taxon>
        <taxon>Alveolata</taxon>
        <taxon>Dinophyceae</taxon>
        <taxon>Suessiales</taxon>
        <taxon>Symbiodiniaceae</taxon>
        <taxon>Cladocopium</taxon>
    </lineage>
</organism>
<evidence type="ECO:0000256" key="1">
    <source>
        <dbReference type="ARBA" id="ARBA00038048"/>
    </source>
</evidence>
<accession>A0A9P1DVT2</accession>
<dbReference type="AlphaFoldDB" id="A0A9P1DVT2"/>
<dbReference type="InterPro" id="IPR036291">
    <property type="entry name" value="NAD(P)-bd_dom_sf"/>
</dbReference>
<dbReference type="EMBL" id="CAMXCT010006580">
    <property type="protein sequence ID" value="CAI4016381.1"/>
    <property type="molecule type" value="Genomic_DNA"/>
</dbReference>
<proteinExistence type="inferred from homology"/>
<dbReference type="EMBL" id="CAMXCT030006580">
    <property type="protein sequence ID" value="CAL4803693.1"/>
    <property type="molecule type" value="Genomic_DNA"/>
</dbReference>
<name>A0A9P1DVT2_9DINO</name>
<dbReference type="PANTHER" id="PTHR12286">
    <property type="entry name" value="SACCHAROPINE DEHYDROGENASE-LIKE OXIDOREDUCTASE"/>
    <property type="match status" value="1"/>
</dbReference>
<dbReference type="OrthoDB" id="10268090at2759"/>
<sequence length="464" mass="50776">MDFDELDALDPVEVPDEAARDLALVILGATGYTGSLMVEHLDAVLSMQPESHRHQWGIAGRNIGKLQNVASNCRTEPRVFHVTDNAQLSHMASKCRVIISAIGPYSVCGEDVVEACVQNSTHYIDVTGELPWMCDIIKKYHDRAKEQRSMIVLSAGNVCAPDEILCYSLVKKLGPLRVYREYFSQFGGISGGTLQSQIAALCSDDESQSKDPFCLGGRTTSNDRPEDLDCDSVQADEMFPFVYLAPAYNSSTGSRVLRRSCALFEQDEGTDMKYGDEVSIIIREGHLHKSAAEQQLQQFSSELPKKEVVEAMLASREKGALPWPGHGPPAETRKLYGAEVIAVAQGESGEWAHARWTSGCAYEVSAVASVSGALVLAEMQAECRGGVLTPAYAFHGTTWIDRIQAVPFANSSQKISVELREGKPSEEALKSQVSERNRRMVMGQEKLLRGAKAWAKPVLCDSAI</sequence>
<reference evidence="3" key="1">
    <citation type="submission" date="2022-10" db="EMBL/GenBank/DDBJ databases">
        <authorList>
            <person name="Chen Y."/>
            <person name="Dougan E. K."/>
            <person name="Chan C."/>
            <person name="Rhodes N."/>
            <person name="Thang M."/>
        </authorList>
    </citation>
    <scope>NUCLEOTIDE SEQUENCE</scope>
</reference>
<dbReference type="EMBL" id="CAMXCT020006580">
    <property type="protein sequence ID" value="CAL1169756.1"/>
    <property type="molecule type" value="Genomic_DNA"/>
</dbReference>
<keyword evidence="5" id="KW-1185">Reference proteome</keyword>
<dbReference type="GO" id="GO:0009247">
    <property type="term" value="P:glycolipid biosynthetic process"/>
    <property type="evidence" value="ECO:0007669"/>
    <property type="project" value="TreeGrafter"/>
</dbReference>
<protein>
    <submittedName>
        <fullName evidence="4">Trans-acting enoyl reductase</fullName>
    </submittedName>
</protein>
<dbReference type="PANTHER" id="PTHR12286:SF5">
    <property type="entry name" value="SACCHAROPINE DEHYDROGENASE-LIKE OXIDOREDUCTASE"/>
    <property type="match status" value="1"/>
</dbReference>
<dbReference type="GO" id="GO:0005739">
    <property type="term" value="C:mitochondrion"/>
    <property type="evidence" value="ECO:0007669"/>
    <property type="project" value="TreeGrafter"/>
</dbReference>
<dbReference type="GO" id="GO:0005811">
    <property type="term" value="C:lipid droplet"/>
    <property type="evidence" value="ECO:0007669"/>
    <property type="project" value="TreeGrafter"/>
</dbReference>
<gene>
    <name evidence="3" type="ORF">C1SCF055_LOCUS41128</name>
</gene>
<evidence type="ECO:0000313" key="4">
    <source>
        <dbReference type="EMBL" id="CAL4803693.1"/>
    </source>
</evidence>
<evidence type="ECO:0000313" key="3">
    <source>
        <dbReference type="EMBL" id="CAI4016381.1"/>
    </source>
</evidence>
<comment type="similarity">
    <text evidence="1">Belongs to the saccharopine dehydrogenase family.</text>
</comment>
<dbReference type="InterPro" id="IPR005097">
    <property type="entry name" value="Sacchrp_dh_NADP-bd"/>
</dbReference>
<comment type="caution">
    <text evidence="3">The sequence shown here is derived from an EMBL/GenBank/DDBJ whole genome shotgun (WGS) entry which is preliminary data.</text>
</comment>
<dbReference type="InterPro" id="IPR051276">
    <property type="entry name" value="Saccharopine_DH-like_oxidrdct"/>
</dbReference>
<reference evidence="4 5" key="2">
    <citation type="submission" date="2024-05" db="EMBL/GenBank/DDBJ databases">
        <authorList>
            <person name="Chen Y."/>
            <person name="Shah S."/>
            <person name="Dougan E. K."/>
            <person name="Thang M."/>
            <person name="Chan C."/>
        </authorList>
    </citation>
    <scope>NUCLEOTIDE SEQUENCE [LARGE SCALE GENOMIC DNA]</scope>
</reference>
<evidence type="ECO:0000259" key="2">
    <source>
        <dbReference type="Pfam" id="PF03435"/>
    </source>
</evidence>
<feature type="domain" description="Saccharopine dehydrogenase NADP binding" evidence="2">
    <location>
        <begin position="25"/>
        <end position="152"/>
    </location>
</feature>
<dbReference type="Gene3D" id="3.40.50.720">
    <property type="entry name" value="NAD(P)-binding Rossmann-like Domain"/>
    <property type="match status" value="1"/>
</dbReference>
<dbReference type="SUPFAM" id="SSF51735">
    <property type="entry name" value="NAD(P)-binding Rossmann-fold domains"/>
    <property type="match status" value="1"/>
</dbReference>